<keyword evidence="2" id="KW-1185">Reference proteome</keyword>
<dbReference type="Proteomes" id="UP000217696">
    <property type="component" value="Chromosome"/>
</dbReference>
<protein>
    <submittedName>
        <fullName evidence="1">Uncharacterized protein</fullName>
    </submittedName>
</protein>
<dbReference type="RefSeq" id="WP_096464546.1">
    <property type="nucleotide sequence ID" value="NZ_AP017312.1"/>
</dbReference>
<reference evidence="1 2" key="1">
    <citation type="submission" date="2015-12" db="EMBL/GenBank/DDBJ databases">
        <title>Genome sequence of Aneurinibacillus soli.</title>
        <authorList>
            <person name="Lee J.S."/>
            <person name="Lee K.C."/>
            <person name="Kim K.K."/>
            <person name="Lee B.W."/>
        </authorList>
    </citation>
    <scope>NUCLEOTIDE SEQUENCE [LARGE SCALE GENOMIC DNA]</scope>
    <source>
        <strain evidence="1 2">CB4</strain>
    </source>
</reference>
<organism evidence="1 2">
    <name type="scientific">Aneurinibacillus soli</name>
    <dbReference type="NCBI Taxonomy" id="1500254"/>
    <lineage>
        <taxon>Bacteria</taxon>
        <taxon>Bacillati</taxon>
        <taxon>Bacillota</taxon>
        <taxon>Bacilli</taxon>
        <taxon>Bacillales</taxon>
        <taxon>Paenibacillaceae</taxon>
        <taxon>Aneurinibacillus group</taxon>
        <taxon>Aneurinibacillus</taxon>
    </lineage>
</organism>
<gene>
    <name evidence="1" type="ORF">CB4_01488</name>
</gene>
<dbReference type="OrthoDB" id="2887638at2"/>
<name>A0A0U5AYH6_9BACL</name>
<sequence>MKVGVEGTGQQYDMAGAKELTDYLHEIKAKRLFYIAELHNRIERYEKRRAQQQAAYHKMSSIRKLFSGKAPDHHLAVEYMVYVRQPMQEIAELTVGNNVIDGVLVTIENGADTVCVPVWLSQEILNRMGRERLW</sequence>
<accession>A0A0U5AYH6</accession>
<dbReference type="EMBL" id="AP017312">
    <property type="protein sequence ID" value="BAU27314.1"/>
    <property type="molecule type" value="Genomic_DNA"/>
</dbReference>
<proteinExistence type="predicted"/>
<dbReference type="AlphaFoldDB" id="A0A0U5AYH6"/>
<dbReference type="KEGG" id="asoc:CB4_01488"/>
<evidence type="ECO:0000313" key="1">
    <source>
        <dbReference type="EMBL" id="BAU27314.1"/>
    </source>
</evidence>
<evidence type="ECO:0000313" key="2">
    <source>
        <dbReference type="Proteomes" id="UP000217696"/>
    </source>
</evidence>